<dbReference type="Pfam" id="PF00440">
    <property type="entry name" value="TetR_N"/>
    <property type="match status" value="1"/>
</dbReference>
<evidence type="ECO:0000259" key="3">
    <source>
        <dbReference type="PROSITE" id="PS50977"/>
    </source>
</evidence>
<sequence>MRNRDENKIERIKQSALEMIVKNGLDAFSIQKLAKTVSVSPATIYIYFRDKEDLILQLYHEVGENMMRETLKGFNPEMHFGEGLRVQWTNRSKYCIQHKNEMIFLEQIRHSSLHEQASAMVNEQFQLAMGEFVRNAISRTEMRPVATEVFWSIAFAPLYNLIRFHERGSSLGRKKFVFSEKIMLETLEIVLKGLKP</sequence>
<proteinExistence type="predicted"/>
<dbReference type="PANTHER" id="PTHR43479:SF11">
    <property type="entry name" value="ACREF_ENVCD OPERON REPRESSOR-RELATED"/>
    <property type="match status" value="1"/>
</dbReference>
<dbReference type="Proteomes" id="UP001501411">
    <property type="component" value="Unassembled WGS sequence"/>
</dbReference>
<keyword evidence="5" id="KW-1185">Reference proteome</keyword>
<gene>
    <name evidence="4" type="ORF">GCM10023231_39460</name>
</gene>
<dbReference type="InterPro" id="IPR009057">
    <property type="entry name" value="Homeodomain-like_sf"/>
</dbReference>
<reference evidence="5" key="1">
    <citation type="journal article" date="2019" name="Int. J. Syst. Evol. Microbiol.">
        <title>The Global Catalogue of Microorganisms (GCM) 10K type strain sequencing project: providing services to taxonomists for standard genome sequencing and annotation.</title>
        <authorList>
            <consortium name="The Broad Institute Genomics Platform"/>
            <consortium name="The Broad Institute Genome Sequencing Center for Infectious Disease"/>
            <person name="Wu L."/>
            <person name="Ma J."/>
        </authorList>
    </citation>
    <scope>NUCLEOTIDE SEQUENCE [LARGE SCALE GENOMIC DNA]</scope>
    <source>
        <strain evidence="5">JCM 18200</strain>
    </source>
</reference>
<organism evidence="4 5">
    <name type="scientific">Olivibacter ginsenosidimutans</name>
    <dbReference type="NCBI Taxonomy" id="1176537"/>
    <lineage>
        <taxon>Bacteria</taxon>
        <taxon>Pseudomonadati</taxon>
        <taxon>Bacteroidota</taxon>
        <taxon>Sphingobacteriia</taxon>
        <taxon>Sphingobacteriales</taxon>
        <taxon>Sphingobacteriaceae</taxon>
        <taxon>Olivibacter</taxon>
    </lineage>
</organism>
<dbReference type="Gene3D" id="1.10.357.10">
    <property type="entry name" value="Tetracycline Repressor, domain 2"/>
    <property type="match status" value="1"/>
</dbReference>
<name>A0ABP9C7T7_9SPHI</name>
<dbReference type="SUPFAM" id="SSF46689">
    <property type="entry name" value="Homeodomain-like"/>
    <property type="match status" value="1"/>
</dbReference>
<protein>
    <recommendedName>
        <fullName evidence="3">HTH tetR-type domain-containing protein</fullName>
    </recommendedName>
</protein>
<feature type="DNA-binding region" description="H-T-H motif" evidence="2">
    <location>
        <begin position="29"/>
        <end position="48"/>
    </location>
</feature>
<keyword evidence="1 2" id="KW-0238">DNA-binding</keyword>
<dbReference type="PROSITE" id="PS50977">
    <property type="entry name" value="HTH_TETR_2"/>
    <property type="match status" value="1"/>
</dbReference>
<accession>A0ABP9C7T7</accession>
<dbReference type="PANTHER" id="PTHR43479">
    <property type="entry name" value="ACREF/ENVCD OPERON REPRESSOR-RELATED"/>
    <property type="match status" value="1"/>
</dbReference>
<evidence type="ECO:0000313" key="5">
    <source>
        <dbReference type="Proteomes" id="UP001501411"/>
    </source>
</evidence>
<dbReference type="RefSeq" id="WP_345234751.1">
    <property type="nucleotide sequence ID" value="NZ_BAABIQ010000044.1"/>
</dbReference>
<dbReference type="PRINTS" id="PR00455">
    <property type="entry name" value="HTHTETR"/>
</dbReference>
<dbReference type="InterPro" id="IPR050624">
    <property type="entry name" value="HTH-type_Tx_Regulator"/>
</dbReference>
<dbReference type="EMBL" id="BAABIQ010000044">
    <property type="protein sequence ID" value="GAA4806351.1"/>
    <property type="molecule type" value="Genomic_DNA"/>
</dbReference>
<dbReference type="InterPro" id="IPR023772">
    <property type="entry name" value="DNA-bd_HTH_TetR-type_CS"/>
</dbReference>
<evidence type="ECO:0000256" key="2">
    <source>
        <dbReference type="PROSITE-ProRule" id="PRU00335"/>
    </source>
</evidence>
<evidence type="ECO:0000256" key="1">
    <source>
        <dbReference type="ARBA" id="ARBA00023125"/>
    </source>
</evidence>
<dbReference type="InterPro" id="IPR001647">
    <property type="entry name" value="HTH_TetR"/>
</dbReference>
<evidence type="ECO:0000313" key="4">
    <source>
        <dbReference type="EMBL" id="GAA4806351.1"/>
    </source>
</evidence>
<comment type="caution">
    <text evidence="4">The sequence shown here is derived from an EMBL/GenBank/DDBJ whole genome shotgun (WGS) entry which is preliminary data.</text>
</comment>
<dbReference type="PROSITE" id="PS01081">
    <property type="entry name" value="HTH_TETR_1"/>
    <property type="match status" value="1"/>
</dbReference>
<feature type="domain" description="HTH tetR-type" evidence="3">
    <location>
        <begin position="6"/>
        <end position="66"/>
    </location>
</feature>